<evidence type="ECO:0000256" key="2">
    <source>
        <dbReference type="ARBA" id="ARBA00012438"/>
    </source>
</evidence>
<keyword evidence="3" id="KW-0597">Phosphoprotein</keyword>
<dbReference type="InterPro" id="IPR005467">
    <property type="entry name" value="His_kinase_dom"/>
</dbReference>
<dbReference type="GO" id="GO:0005524">
    <property type="term" value="F:ATP binding"/>
    <property type="evidence" value="ECO:0007669"/>
    <property type="project" value="UniProtKB-KW"/>
</dbReference>
<dbReference type="InterPro" id="IPR000700">
    <property type="entry name" value="PAS-assoc_C"/>
</dbReference>
<keyword evidence="6" id="KW-0418">Kinase</keyword>
<dbReference type="EC" id="2.7.13.3" evidence="2"/>
<dbReference type="NCBIfam" id="TIGR00229">
    <property type="entry name" value="sensory_box"/>
    <property type="match status" value="1"/>
</dbReference>
<dbReference type="InterPro" id="IPR004358">
    <property type="entry name" value="Sig_transdc_His_kin-like_C"/>
</dbReference>
<dbReference type="Pfam" id="PF02518">
    <property type="entry name" value="HATPase_c"/>
    <property type="match status" value="1"/>
</dbReference>
<keyword evidence="4" id="KW-0808">Transferase</keyword>
<dbReference type="CDD" id="cd00130">
    <property type="entry name" value="PAS"/>
    <property type="match status" value="1"/>
</dbReference>
<evidence type="ECO:0000256" key="4">
    <source>
        <dbReference type="ARBA" id="ARBA00022679"/>
    </source>
</evidence>
<dbReference type="SMART" id="SM00387">
    <property type="entry name" value="HATPase_c"/>
    <property type="match status" value="1"/>
</dbReference>
<dbReference type="PROSITE" id="PS50112">
    <property type="entry name" value="PAS"/>
    <property type="match status" value="1"/>
</dbReference>
<gene>
    <name evidence="12" type="ORF">GT003_12535</name>
</gene>
<dbReference type="Gene3D" id="1.10.287.130">
    <property type="match status" value="1"/>
</dbReference>
<dbReference type="PANTHER" id="PTHR43065">
    <property type="entry name" value="SENSOR HISTIDINE KINASE"/>
    <property type="match status" value="1"/>
</dbReference>
<dbReference type="AlphaFoldDB" id="A0A7X4YQP9"/>
<dbReference type="Gene3D" id="3.30.565.10">
    <property type="entry name" value="Histidine kinase-like ATPase, C-terminal domain"/>
    <property type="match status" value="1"/>
</dbReference>
<keyword evidence="13" id="KW-1185">Reference proteome</keyword>
<dbReference type="Pfam" id="PF00989">
    <property type="entry name" value="PAS"/>
    <property type="match status" value="1"/>
</dbReference>
<dbReference type="CDD" id="cd00082">
    <property type="entry name" value="HisKA"/>
    <property type="match status" value="1"/>
</dbReference>
<evidence type="ECO:0000256" key="5">
    <source>
        <dbReference type="ARBA" id="ARBA00022741"/>
    </source>
</evidence>
<protein>
    <recommendedName>
        <fullName evidence="2">histidine kinase</fullName>
        <ecNumber evidence="2">2.7.13.3</ecNumber>
    </recommendedName>
</protein>
<evidence type="ECO:0000313" key="13">
    <source>
        <dbReference type="Proteomes" id="UP000558113"/>
    </source>
</evidence>
<dbReference type="InterPro" id="IPR013767">
    <property type="entry name" value="PAS_fold"/>
</dbReference>
<dbReference type="PRINTS" id="PR00344">
    <property type="entry name" value="BCTRLSENSOR"/>
</dbReference>
<dbReference type="SUPFAM" id="SSF55785">
    <property type="entry name" value="PYP-like sensor domain (PAS domain)"/>
    <property type="match status" value="1"/>
</dbReference>
<evidence type="ECO:0000259" key="10">
    <source>
        <dbReference type="PROSITE" id="PS50112"/>
    </source>
</evidence>
<dbReference type="Gene3D" id="3.30.450.20">
    <property type="entry name" value="PAS domain"/>
    <property type="match status" value="1"/>
</dbReference>
<dbReference type="SMART" id="SM00091">
    <property type="entry name" value="PAS"/>
    <property type="match status" value="1"/>
</dbReference>
<accession>A0A7X4YQP9</accession>
<evidence type="ECO:0000256" key="1">
    <source>
        <dbReference type="ARBA" id="ARBA00000085"/>
    </source>
</evidence>
<dbReference type="OrthoDB" id="9815750at2"/>
<name>A0A7X4YQP9_9BACL</name>
<evidence type="ECO:0000313" key="12">
    <source>
        <dbReference type="EMBL" id="NBC69824.1"/>
    </source>
</evidence>
<dbReference type="PROSITE" id="PS50113">
    <property type="entry name" value="PAC"/>
    <property type="match status" value="1"/>
</dbReference>
<comment type="caution">
    <text evidence="12">The sequence shown here is derived from an EMBL/GenBank/DDBJ whole genome shotgun (WGS) entry which is preliminary data.</text>
</comment>
<dbReference type="InterPro" id="IPR003594">
    <property type="entry name" value="HATPase_dom"/>
</dbReference>
<feature type="domain" description="Histidine kinase" evidence="9">
    <location>
        <begin position="176"/>
        <end position="381"/>
    </location>
</feature>
<feature type="domain" description="PAC" evidence="11">
    <location>
        <begin position="111"/>
        <end position="163"/>
    </location>
</feature>
<dbReference type="InterPro" id="IPR003661">
    <property type="entry name" value="HisK_dim/P_dom"/>
</dbReference>
<dbReference type="Proteomes" id="UP000558113">
    <property type="component" value="Unassembled WGS sequence"/>
</dbReference>
<dbReference type="SMART" id="SM00388">
    <property type="entry name" value="HisKA"/>
    <property type="match status" value="1"/>
</dbReference>
<evidence type="ECO:0000256" key="3">
    <source>
        <dbReference type="ARBA" id="ARBA00022553"/>
    </source>
</evidence>
<comment type="catalytic activity">
    <reaction evidence="1">
        <text>ATP + protein L-histidine = ADP + protein N-phospho-L-histidine.</text>
        <dbReference type="EC" id="2.7.13.3"/>
    </reaction>
</comment>
<evidence type="ECO:0000256" key="8">
    <source>
        <dbReference type="ARBA" id="ARBA00023012"/>
    </source>
</evidence>
<reference evidence="12 13" key="1">
    <citation type="submission" date="2020-01" db="EMBL/GenBank/DDBJ databases">
        <title>Paenibacillus soybeanensis sp. nov. isolated from the nodules of soybean (Glycine max(L.) Merr).</title>
        <authorList>
            <person name="Wang H."/>
        </authorList>
    </citation>
    <scope>NUCLEOTIDE SEQUENCE [LARGE SCALE GENOMIC DNA]</scope>
    <source>
        <strain evidence="12 13">DSM 23054</strain>
    </source>
</reference>
<dbReference type="InterPro" id="IPR035965">
    <property type="entry name" value="PAS-like_dom_sf"/>
</dbReference>
<sequence length="381" mass="42669">MRRKAVYCNRLLASQLKRKLELLPGASEESAQELRPDSMSYQRLIKYLPEPIFVHDCESILFTNQAGLRILGITEAELLANPRVENYMHPDERETVMARLREVLDTDEPNEFSEAKLVGFYGEIIDVEVSSTRIRHYPGKGTVVQSVFRDIRDRKKEEEALIQSEKLSVVGQMAAGIAHEIRNPLTSLIGFSKFLKTKINSYHEYFDIMLVELDRINSIVQEFMALAKPQANQFRRHDLVKTIQSVLTLLETQAVINNVQLVASYDAESAVLLCEENQLKQVFVNVVKNAIEAMPKGGTTRIKLDSSDPDTISVAITDQGIGIPEELLPFLGGPFFTTKESGTGLGLMVCYRIIEGHRGKIDLSSYPGIGTTVVISLPKNG</sequence>
<dbReference type="InterPro" id="IPR000014">
    <property type="entry name" value="PAS"/>
</dbReference>
<dbReference type="SUPFAM" id="SSF47384">
    <property type="entry name" value="Homodimeric domain of signal transducing histidine kinase"/>
    <property type="match status" value="1"/>
</dbReference>
<feature type="domain" description="PAS" evidence="10">
    <location>
        <begin position="37"/>
        <end position="107"/>
    </location>
</feature>
<evidence type="ECO:0000259" key="9">
    <source>
        <dbReference type="PROSITE" id="PS50109"/>
    </source>
</evidence>
<dbReference type="RefSeq" id="WP_161698038.1">
    <property type="nucleotide sequence ID" value="NZ_JAAAMU010000005.1"/>
</dbReference>
<evidence type="ECO:0000259" key="11">
    <source>
        <dbReference type="PROSITE" id="PS50113"/>
    </source>
</evidence>
<keyword evidence="5" id="KW-0547">Nucleotide-binding</keyword>
<dbReference type="GO" id="GO:0006355">
    <property type="term" value="P:regulation of DNA-templated transcription"/>
    <property type="evidence" value="ECO:0007669"/>
    <property type="project" value="InterPro"/>
</dbReference>
<dbReference type="EMBL" id="JAAAMU010000005">
    <property type="protein sequence ID" value="NBC69824.1"/>
    <property type="molecule type" value="Genomic_DNA"/>
</dbReference>
<dbReference type="SUPFAM" id="SSF55874">
    <property type="entry name" value="ATPase domain of HSP90 chaperone/DNA topoisomerase II/histidine kinase"/>
    <property type="match status" value="1"/>
</dbReference>
<evidence type="ECO:0000256" key="6">
    <source>
        <dbReference type="ARBA" id="ARBA00022777"/>
    </source>
</evidence>
<organism evidence="12 13">
    <name type="scientific">Paenibacillus sacheonensis</name>
    <dbReference type="NCBI Taxonomy" id="742054"/>
    <lineage>
        <taxon>Bacteria</taxon>
        <taxon>Bacillati</taxon>
        <taxon>Bacillota</taxon>
        <taxon>Bacilli</taxon>
        <taxon>Bacillales</taxon>
        <taxon>Paenibacillaceae</taxon>
        <taxon>Paenibacillus</taxon>
    </lineage>
</organism>
<keyword evidence="8" id="KW-0902">Two-component regulatory system</keyword>
<proteinExistence type="predicted"/>
<dbReference type="PANTHER" id="PTHR43065:SF34">
    <property type="entry name" value="SPORULATION KINASE A"/>
    <property type="match status" value="1"/>
</dbReference>
<dbReference type="InterPro" id="IPR036097">
    <property type="entry name" value="HisK_dim/P_sf"/>
</dbReference>
<evidence type="ECO:0000256" key="7">
    <source>
        <dbReference type="ARBA" id="ARBA00022840"/>
    </source>
</evidence>
<dbReference type="Pfam" id="PF00512">
    <property type="entry name" value="HisKA"/>
    <property type="match status" value="1"/>
</dbReference>
<dbReference type="GO" id="GO:0000155">
    <property type="term" value="F:phosphorelay sensor kinase activity"/>
    <property type="evidence" value="ECO:0007669"/>
    <property type="project" value="InterPro"/>
</dbReference>
<dbReference type="PROSITE" id="PS50109">
    <property type="entry name" value="HIS_KIN"/>
    <property type="match status" value="1"/>
</dbReference>
<keyword evidence="7" id="KW-0067">ATP-binding</keyword>
<dbReference type="InterPro" id="IPR036890">
    <property type="entry name" value="HATPase_C_sf"/>
</dbReference>